<proteinExistence type="predicted"/>
<name>A0A084IGY5_SALHC</name>
<evidence type="ECO:0008006" key="3">
    <source>
        <dbReference type="Google" id="ProtNLM"/>
    </source>
</evidence>
<dbReference type="Gene3D" id="2.130.10.10">
    <property type="entry name" value="YVTN repeat-like/Quinoprotein amine dehydrogenase"/>
    <property type="match status" value="1"/>
</dbReference>
<dbReference type="PANTHER" id="PTHR35340">
    <property type="entry name" value="PQQ ENZYME REPEAT PROTEIN-RELATED"/>
    <property type="match status" value="1"/>
</dbReference>
<dbReference type="SUPFAM" id="SSF50998">
    <property type="entry name" value="Quinoprotein alcohol dehydrogenase-like"/>
    <property type="match status" value="1"/>
</dbReference>
<accession>A0A084IGY5</accession>
<dbReference type="RefSeq" id="WP_051883733.1">
    <property type="nucleotide sequence ID" value="NZ_APNK01000044.1"/>
</dbReference>
<comment type="caution">
    <text evidence="1">The sequence shown here is derived from an EMBL/GenBank/DDBJ whole genome shotgun (WGS) entry which is preliminary data.</text>
</comment>
<evidence type="ECO:0000313" key="2">
    <source>
        <dbReference type="Proteomes" id="UP000028302"/>
    </source>
</evidence>
<dbReference type="PANTHER" id="PTHR35340:SF5">
    <property type="entry name" value="ASST-DOMAIN-CONTAINING PROTEIN"/>
    <property type="match status" value="1"/>
</dbReference>
<evidence type="ECO:0000313" key="1">
    <source>
        <dbReference type="EMBL" id="KEZ75969.1"/>
    </source>
</evidence>
<dbReference type="InterPro" id="IPR015943">
    <property type="entry name" value="WD40/YVTN_repeat-like_dom_sf"/>
</dbReference>
<sequence>MEKGDRLGVAAFFIGCLFFAFLGGAYIVLAEVFPYKFLDNAYRAGWALVQQKHTIDDPFTQTDQWRKARSAARGVDIYDAKRAYNGYTLYTSGGRTTAYLIDMKGHVVHQWHADYSKLWNTTPDGREAQPDKLMYFRKAVMYPNGDLLAIFIAAGDTPWGYGLVKLDAQSNVIWKYHGATHHDLYLSDDNRVFVLTHAFRNEPVKGFAHLSTPWLDDYLVELDGQTGKVLRKISIFDALWDSRYKALLGADPSFAMEDPLHTNSVQYLGNKLGQAFAPAQGNGDQVLLSIRHPGIAALLDLKSGKVTWALKGSWLGQHSMRVLPNGHFTIFDNYGNFEKHNMSRILEVDPTNDAIVWQYEGNAQHPFSNLLRGAVTTLPNGDRLVTESDGGRLFEVAPDGDIVWEFFNPIRGGDQNQYIPVVSSGQRIKPDALAPAFRRSLNTSQE</sequence>
<protein>
    <recommendedName>
        <fullName evidence="3">Arylsulfotransferase</fullName>
    </recommendedName>
</protein>
<organism evidence="1 2">
    <name type="scientific">Salinisphaera hydrothermalis (strain C41B8)</name>
    <dbReference type="NCBI Taxonomy" id="1304275"/>
    <lineage>
        <taxon>Bacteria</taxon>
        <taxon>Pseudomonadati</taxon>
        <taxon>Pseudomonadota</taxon>
        <taxon>Gammaproteobacteria</taxon>
        <taxon>Salinisphaerales</taxon>
        <taxon>Salinisphaeraceae</taxon>
        <taxon>Salinisphaera</taxon>
    </lineage>
</organism>
<dbReference type="Proteomes" id="UP000028302">
    <property type="component" value="Unassembled WGS sequence"/>
</dbReference>
<dbReference type="OrthoDB" id="264813at2"/>
<dbReference type="Pfam" id="PF14269">
    <property type="entry name" value="Arylsulfotran_2"/>
    <property type="match status" value="1"/>
</dbReference>
<dbReference type="InterPro" id="IPR011047">
    <property type="entry name" value="Quinoprotein_ADH-like_sf"/>
</dbReference>
<reference evidence="1 2" key="1">
    <citation type="submission" date="2013-03" db="EMBL/GenBank/DDBJ databases">
        <title>Salinisphaera hydrothermalis C41B8 Genome Sequencing.</title>
        <authorList>
            <person name="Li C."/>
            <person name="Lai Q."/>
            <person name="Shao Z."/>
        </authorList>
    </citation>
    <scope>NUCLEOTIDE SEQUENCE [LARGE SCALE GENOMIC DNA]</scope>
    <source>
        <strain evidence="1 2">C41B8</strain>
    </source>
</reference>
<keyword evidence="2" id="KW-1185">Reference proteome</keyword>
<gene>
    <name evidence="1" type="ORF">C41B8_17366</name>
</gene>
<dbReference type="STRING" id="1304275.C41B8_17366"/>
<dbReference type="InterPro" id="IPR053143">
    <property type="entry name" value="Arylsulfate_ST"/>
</dbReference>
<dbReference type="AlphaFoldDB" id="A0A084IGY5"/>
<dbReference type="InterPro" id="IPR039535">
    <property type="entry name" value="ASST-like"/>
</dbReference>
<dbReference type="eggNOG" id="COG1520">
    <property type="taxonomic scope" value="Bacteria"/>
</dbReference>
<dbReference type="EMBL" id="APNK01000044">
    <property type="protein sequence ID" value="KEZ75969.1"/>
    <property type="molecule type" value="Genomic_DNA"/>
</dbReference>